<evidence type="ECO:0000259" key="8">
    <source>
        <dbReference type="Pfam" id="PF18765"/>
    </source>
</evidence>
<dbReference type="GO" id="GO:0005524">
    <property type="term" value="F:ATP binding"/>
    <property type="evidence" value="ECO:0007669"/>
    <property type="project" value="UniProtKB-KW"/>
</dbReference>
<evidence type="ECO:0000256" key="7">
    <source>
        <dbReference type="ARBA" id="ARBA00022842"/>
    </source>
</evidence>
<keyword evidence="5" id="KW-0547">Nucleotide-binding</keyword>
<keyword evidence="10" id="KW-1185">Reference proteome</keyword>
<keyword evidence="6" id="KW-0067">ATP-binding</keyword>
<evidence type="ECO:0000256" key="3">
    <source>
        <dbReference type="ARBA" id="ARBA00022695"/>
    </source>
</evidence>
<evidence type="ECO:0000256" key="4">
    <source>
        <dbReference type="ARBA" id="ARBA00022723"/>
    </source>
</evidence>
<evidence type="ECO:0000256" key="5">
    <source>
        <dbReference type="ARBA" id="ARBA00022741"/>
    </source>
</evidence>
<keyword evidence="3" id="KW-0548">Nucleotidyltransferase</keyword>
<dbReference type="InterPro" id="IPR041633">
    <property type="entry name" value="Polbeta"/>
</dbReference>
<evidence type="ECO:0000256" key="6">
    <source>
        <dbReference type="ARBA" id="ARBA00022840"/>
    </source>
</evidence>
<dbReference type="SUPFAM" id="SSF81301">
    <property type="entry name" value="Nucleotidyltransferase"/>
    <property type="match status" value="1"/>
</dbReference>
<comment type="cofactor">
    <cofactor evidence="1">
        <name>Mg(2+)</name>
        <dbReference type="ChEBI" id="CHEBI:18420"/>
    </cofactor>
</comment>
<dbReference type="OrthoDB" id="9809668at2"/>
<dbReference type="Proteomes" id="UP000050326">
    <property type="component" value="Unassembled WGS sequence"/>
</dbReference>
<proteinExistence type="predicted"/>
<dbReference type="PANTHER" id="PTHR33571">
    <property type="entry name" value="SSL8005 PROTEIN"/>
    <property type="match status" value="1"/>
</dbReference>
<protein>
    <submittedName>
        <fullName evidence="9">Nucleotidyltransferase domain protein</fullName>
    </submittedName>
</protein>
<dbReference type="STRING" id="36849.OXPF_12970"/>
<keyword evidence="4" id="KW-0479">Metal-binding</keyword>
<dbReference type="Gene3D" id="3.30.460.10">
    <property type="entry name" value="Beta Polymerase, domain 2"/>
    <property type="match status" value="1"/>
</dbReference>
<feature type="domain" description="Polymerase beta nucleotidyltransferase" evidence="8">
    <location>
        <begin position="11"/>
        <end position="84"/>
    </location>
</feature>
<keyword evidence="2 9" id="KW-0808">Transferase</keyword>
<dbReference type="CDD" id="cd05403">
    <property type="entry name" value="NT_KNTase_like"/>
    <property type="match status" value="1"/>
</dbReference>
<name>A0A0P8X310_9CLOT</name>
<gene>
    <name evidence="9" type="ORF">OXPF_12970</name>
</gene>
<dbReference type="AlphaFoldDB" id="A0A0P8X310"/>
<evidence type="ECO:0000256" key="1">
    <source>
        <dbReference type="ARBA" id="ARBA00001946"/>
    </source>
</evidence>
<dbReference type="InterPro" id="IPR052038">
    <property type="entry name" value="Type-VII_TA_antitoxin"/>
</dbReference>
<accession>A0A0P8X310</accession>
<dbReference type="Pfam" id="PF18765">
    <property type="entry name" value="Polbeta"/>
    <property type="match status" value="1"/>
</dbReference>
<organism evidence="9 10">
    <name type="scientific">Oxobacter pfennigii</name>
    <dbReference type="NCBI Taxonomy" id="36849"/>
    <lineage>
        <taxon>Bacteria</taxon>
        <taxon>Bacillati</taxon>
        <taxon>Bacillota</taxon>
        <taxon>Clostridia</taxon>
        <taxon>Eubacteriales</taxon>
        <taxon>Clostridiaceae</taxon>
        <taxon>Oxobacter</taxon>
    </lineage>
</organism>
<dbReference type="InterPro" id="IPR043519">
    <property type="entry name" value="NT_sf"/>
</dbReference>
<sequence length="94" mass="10444">MLTLAQIKNSVSDIAVKYPIKKISIFGSYADGSASDNSDIDMLIEFLSPNISLFILSDIKEELESKLNKEVDLIHAPIEADSLIKIDKVVDIYE</sequence>
<comment type="caution">
    <text evidence="9">The sequence shown here is derived from an EMBL/GenBank/DDBJ whole genome shotgun (WGS) entry which is preliminary data.</text>
</comment>
<reference evidence="9 10" key="1">
    <citation type="submission" date="2015-09" db="EMBL/GenBank/DDBJ databases">
        <title>Genome sequence of Oxobacter pfennigii DSM 3222.</title>
        <authorList>
            <person name="Poehlein A."/>
            <person name="Bengelsdorf F.R."/>
            <person name="Schiel-Bengelsdorf B."/>
            <person name="Duerre P."/>
            <person name="Daniel R."/>
        </authorList>
    </citation>
    <scope>NUCLEOTIDE SEQUENCE [LARGE SCALE GENOMIC DNA]</scope>
    <source>
        <strain evidence="9 10">DSM 3222</strain>
    </source>
</reference>
<keyword evidence="7" id="KW-0460">Magnesium</keyword>
<evidence type="ECO:0000313" key="10">
    <source>
        <dbReference type="Proteomes" id="UP000050326"/>
    </source>
</evidence>
<dbReference type="PANTHER" id="PTHR33571:SF14">
    <property type="entry name" value="PROTEIN ADENYLYLTRANSFERASE MJ0435-RELATED"/>
    <property type="match status" value="1"/>
</dbReference>
<evidence type="ECO:0000256" key="2">
    <source>
        <dbReference type="ARBA" id="ARBA00022679"/>
    </source>
</evidence>
<dbReference type="EMBL" id="LKET01000027">
    <property type="protein sequence ID" value="KPU45170.1"/>
    <property type="molecule type" value="Genomic_DNA"/>
</dbReference>
<dbReference type="GO" id="GO:0016779">
    <property type="term" value="F:nucleotidyltransferase activity"/>
    <property type="evidence" value="ECO:0007669"/>
    <property type="project" value="UniProtKB-KW"/>
</dbReference>
<dbReference type="RefSeq" id="WP_054874385.1">
    <property type="nucleotide sequence ID" value="NZ_LKET01000027.1"/>
</dbReference>
<evidence type="ECO:0000313" key="9">
    <source>
        <dbReference type="EMBL" id="KPU45170.1"/>
    </source>
</evidence>
<dbReference type="GO" id="GO:0046872">
    <property type="term" value="F:metal ion binding"/>
    <property type="evidence" value="ECO:0007669"/>
    <property type="project" value="UniProtKB-KW"/>
</dbReference>